<gene>
    <name evidence="1" type="ORF">QQX98_002780</name>
</gene>
<name>A0ABR1HGU9_9HYPO</name>
<organism evidence="1 2">
    <name type="scientific">Neonectria punicea</name>
    <dbReference type="NCBI Taxonomy" id="979145"/>
    <lineage>
        <taxon>Eukaryota</taxon>
        <taxon>Fungi</taxon>
        <taxon>Dikarya</taxon>
        <taxon>Ascomycota</taxon>
        <taxon>Pezizomycotina</taxon>
        <taxon>Sordariomycetes</taxon>
        <taxon>Hypocreomycetidae</taxon>
        <taxon>Hypocreales</taxon>
        <taxon>Nectriaceae</taxon>
        <taxon>Neonectria</taxon>
    </lineage>
</organism>
<keyword evidence="2" id="KW-1185">Reference proteome</keyword>
<protein>
    <submittedName>
        <fullName evidence="1">Uncharacterized protein</fullName>
    </submittedName>
</protein>
<sequence>MSGQDETHLDRKIYLTSRGLLRSNAEVITAGGTDAAVGAEIVSGKFGPSKIVTRGLEGPPLPRNVAIARKCEPRSILILGLQTTPW</sequence>
<evidence type="ECO:0000313" key="2">
    <source>
        <dbReference type="Proteomes" id="UP001498476"/>
    </source>
</evidence>
<proteinExistence type="predicted"/>
<evidence type="ECO:0000313" key="1">
    <source>
        <dbReference type="EMBL" id="KAK7420357.1"/>
    </source>
</evidence>
<dbReference type="EMBL" id="JAZAVJ010000030">
    <property type="protein sequence ID" value="KAK7420357.1"/>
    <property type="molecule type" value="Genomic_DNA"/>
</dbReference>
<comment type="caution">
    <text evidence="1">The sequence shown here is derived from an EMBL/GenBank/DDBJ whole genome shotgun (WGS) entry which is preliminary data.</text>
</comment>
<accession>A0ABR1HGU9</accession>
<reference evidence="1 2" key="1">
    <citation type="journal article" date="2025" name="Microbiol. Resour. Announc.">
        <title>Draft genome sequences for Neonectria magnoliae and Neonectria punicea, canker pathogens of Liriodendron tulipifera and Acer saccharum in West Virginia.</title>
        <authorList>
            <person name="Petronek H.M."/>
            <person name="Kasson M.T."/>
            <person name="Metheny A.M."/>
            <person name="Stauder C.M."/>
            <person name="Lovett B."/>
            <person name="Lynch S.C."/>
            <person name="Garnas J.R."/>
            <person name="Kasson L.R."/>
            <person name="Stajich J.E."/>
        </authorList>
    </citation>
    <scope>NUCLEOTIDE SEQUENCE [LARGE SCALE GENOMIC DNA]</scope>
    <source>
        <strain evidence="1 2">NRRL 64653</strain>
    </source>
</reference>
<dbReference type="Proteomes" id="UP001498476">
    <property type="component" value="Unassembled WGS sequence"/>
</dbReference>